<dbReference type="AlphaFoldDB" id="A0ABD0JU57"/>
<dbReference type="EMBL" id="JACVVK020000325">
    <property type="protein sequence ID" value="KAK7478443.1"/>
    <property type="molecule type" value="Genomic_DNA"/>
</dbReference>
<dbReference type="PRINTS" id="PR00398">
    <property type="entry name" value="STRDHORMONER"/>
</dbReference>
<dbReference type="PROSITE" id="PS00031">
    <property type="entry name" value="NUCLEAR_REC_DBD_1"/>
    <property type="match status" value="1"/>
</dbReference>
<dbReference type="SUPFAM" id="SSF48508">
    <property type="entry name" value="Nuclear receptor ligand-binding domain"/>
    <property type="match status" value="1"/>
</dbReference>
<feature type="compositionally biased region" description="Low complexity" evidence="11">
    <location>
        <begin position="216"/>
        <end position="234"/>
    </location>
</feature>
<dbReference type="InterPro" id="IPR000536">
    <property type="entry name" value="Nucl_hrmn_rcpt_lig-bd"/>
</dbReference>
<sequence length="789" mass="87663">MATDIMEQQTVSLFQDLKLKRKRVRDLLTDSESARSLCSEGSESDQQSDISSGDSAYVSDRSSEFGGSGVAEDTPKKKPRFDINSKSCEQFSSPEQCGSGEKRTRSPGSSGESSPTSTAALTATSAAMTYMQGYLMPVSAGFPSMANMATSGLKFIPMMGVPAQGMFPATLHNMPAPMFIAAPPTGYVLTSAESISTPAGPIIAYPHIDNSTRATPSSVHSHSKPLSSSKDTSLAAPRFKEPGVEDSRLEKDQEFISHYTNGQFLYSGHLVENPHNKGHSMISNLETIQEDSDGEEPMVCAICSDKATGLHYGIITCEGCKGFFKRTVQNKRVYTCVADGECEINKVQRNRCQYCRFKKCLKMGMVLAAVREDRMPGGRNSGAVYNLYKVKYKKHKRRDSAEKALKQRIAQHVAKLDPSLISAAPGYMMPEFQESLMHPGHHQQRPSQYPSIPQYPHIPHQYDSPKMGSTSLSDNISEADTGIEVDRESAHSASVGEPSPLGPSMYSSGWSMRDNNSAYAFSTASHQRGYTTTTMSSSASHPSTHTVLISELMRKDCLLDIAENYKIEQFTGTEQSVAEALCKVGDDIVMKLVQWMRHLPFHHEIPLHLQTKILTSKWHELLLLIMTAYGPISGRQSHKATAASPFCKPPIPNSFAELYQRNMSRMQQYLDKTFGKFFTMDQLDKEIGGVMQRVTRVILQFAQLGITRKELVCLEVILLLTQDEQQQKDPAVQRIVRTYEKVLQRYILERFPSEANRFGDLLAQLPEIRTASLHLLNSKMIYIPFLLNS</sequence>
<evidence type="ECO:0000256" key="8">
    <source>
        <dbReference type="ARBA" id="ARBA00023170"/>
    </source>
</evidence>
<dbReference type="GO" id="GO:0003677">
    <property type="term" value="F:DNA binding"/>
    <property type="evidence" value="ECO:0007669"/>
    <property type="project" value="UniProtKB-KW"/>
</dbReference>
<dbReference type="Pfam" id="PF00105">
    <property type="entry name" value="zf-C4"/>
    <property type="match status" value="1"/>
</dbReference>
<reference evidence="14 15" key="1">
    <citation type="journal article" date="2023" name="Sci. Data">
        <title>Genome assembly of the Korean intertidal mud-creeper Batillaria attramentaria.</title>
        <authorList>
            <person name="Patra A.K."/>
            <person name="Ho P.T."/>
            <person name="Jun S."/>
            <person name="Lee S.J."/>
            <person name="Kim Y."/>
            <person name="Won Y.J."/>
        </authorList>
    </citation>
    <scope>NUCLEOTIDE SEQUENCE [LARGE SCALE GENOMIC DNA]</scope>
    <source>
        <strain evidence="14">Wonlab-2016</strain>
    </source>
</reference>
<keyword evidence="5 10" id="KW-0805">Transcription regulation</keyword>
<keyword evidence="8 10" id="KW-0675">Receptor</keyword>
<evidence type="ECO:0000313" key="14">
    <source>
        <dbReference type="EMBL" id="KAK7478443.1"/>
    </source>
</evidence>
<dbReference type="Gene3D" id="1.10.565.10">
    <property type="entry name" value="Retinoid X Receptor"/>
    <property type="match status" value="1"/>
</dbReference>
<dbReference type="InterPro" id="IPR050200">
    <property type="entry name" value="Nuclear_hormone_rcpt_NR3"/>
</dbReference>
<evidence type="ECO:0000256" key="5">
    <source>
        <dbReference type="ARBA" id="ARBA00023015"/>
    </source>
</evidence>
<comment type="caution">
    <text evidence="14">The sequence shown here is derived from an EMBL/GenBank/DDBJ whole genome shotgun (WGS) entry which is preliminary data.</text>
</comment>
<dbReference type="GO" id="GO:0008270">
    <property type="term" value="F:zinc ion binding"/>
    <property type="evidence" value="ECO:0007669"/>
    <property type="project" value="UniProtKB-KW"/>
</dbReference>
<dbReference type="PROSITE" id="PS51030">
    <property type="entry name" value="NUCLEAR_REC_DBD_2"/>
    <property type="match status" value="1"/>
</dbReference>
<comment type="similarity">
    <text evidence="10">Belongs to the nuclear hormone receptor family.</text>
</comment>
<evidence type="ECO:0000256" key="1">
    <source>
        <dbReference type="ARBA" id="ARBA00004123"/>
    </source>
</evidence>
<feature type="compositionally biased region" description="Low complexity" evidence="11">
    <location>
        <begin position="39"/>
        <end position="55"/>
    </location>
</feature>
<evidence type="ECO:0000256" key="7">
    <source>
        <dbReference type="ARBA" id="ARBA00023163"/>
    </source>
</evidence>
<dbReference type="Proteomes" id="UP001519460">
    <property type="component" value="Unassembled WGS sequence"/>
</dbReference>
<evidence type="ECO:0000256" key="2">
    <source>
        <dbReference type="ARBA" id="ARBA00022723"/>
    </source>
</evidence>
<feature type="region of interest" description="Disordered" evidence="11">
    <location>
        <begin position="28"/>
        <end position="119"/>
    </location>
</feature>
<name>A0ABD0JU57_9CAEN</name>
<feature type="domain" description="NR LBD" evidence="13">
    <location>
        <begin position="544"/>
        <end position="789"/>
    </location>
</feature>
<evidence type="ECO:0000259" key="12">
    <source>
        <dbReference type="PROSITE" id="PS51030"/>
    </source>
</evidence>
<dbReference type="FunFam" id="3.30.50.10:FF:000006">
    <property type="entry name" value="Nuclear receptor subfamily 5 group A member"/>
    <property type="match status" value="1"/>
</dbReference>
<evidence type="ECO:0000256" key="3">
    <source>
        <dbReference type="ARBA" id="ARBA00022771"/>
    </source>
</evidence>
<dbReference type="PANTHER" id="PTHR48092">
    <property type="entry name" value="KNIRPS-RELATED PROTEIN-RELATED"/>
    <property type="match status" value="1"/>
</dbReference>
<protein>
    <submittedName>
        <fullName evidence="14">Uncharacterized protein</fullName>
    </submittedName>
</protein>
<evidence type="ECO:0000256" key="9">
    <source>
        <dbReference type="ARBA" id="ARBA00023242"/>
    </source>
</evidence>
<dbReference type="Gene3D" id="3.30.50.10">
    <property type="entry name" value="Erythroid Transcription Factor GATA-1, subunit A"/>
    <property type="match status" value="1"/>
</dbReference>
<accession>A0ABD0JU57</accession>
<dbReference type="InterPro" id="IPR001723">
    <property type="entry name" value="Nuclear_hrmn_rcpt"/>
</dbReference>
<keyword evidence="3 10" id="KW-0863">Zinc-finger</keyword>
<feature type="domain" description="Nuclear receptor" evidence="12">
    <location>
        <begin position="297"/>
        <end position="372"/>
    </location>
</feature>
<dbReference type="InterPro" id="IPR035500">
    <property type="entry name" value="NHR-like_dom_sf"/>
</dbReference>
<evidence type="ECO:0000256" key="11">
    <source>
        <dbReference type="SAM" id="MobiDB-lite"/>
    </source>
</evidence>
<proteinExistence type="inferred from homology"/>
<feature type="compositionally biased region" description="Basic and acidic residues" evidence="11">
    <location>
        <begin position="73"/>
        <end position="83"/>
    </location>
</feature>
<evidence type="ECO:0000313" key="15">
    <source>
        <dbReference type="Proteomes" id="UP001519460"/>
    </source>
</evidence>
<dbReference type="InterPro" id="IPR013088">
    <property type="entry name" value="Znf_NHR/GATA"/>
</dbReference>
<dbReference type="PRINTS" id="PR00047">
    <property type="entry name" value="STROIDFINGER"/>
</dbReference>
<feature type="region of interest" description="Disordered" evidence="11">
    <location>
        <begin position="213"/>
        <end position="247"/>
    </location>
</feature>
<evidence type="ECO:0000256" key="6">
    <source>
        <dbReference type="ARBA" id="ARBA00023125"/>
    </source>
</evidence>
<gene>
    <name evidence="14" type="ORF">BaRGS_00030289</name>
</gene>
<evidence type="ECO:0000259" key="13">
    <source>
        <dbReference type="PROSITE" id="PS51843"/>
    </source>
</evidence>
<dbReference type="Pfam" id="PF00104">
    <property type="entry name" value="Hormone_recep"/>
    <property type="match status" value="1"/>
</dbReference>
<dbReference type="SMART" id="SM00430">
    <property type="entry name" value="HOLI"/>
    <property type="match status" value="1"/>
</dbReference>
<dbReference type="GO" id="GO:0005634">
    <property type="term" value="C:nucleus"/>
    <property type="evidence" value="ECO:0007669"/>
    <property type="project" value="UniProtKB-SubCell"/>
</dbReference>
<dbReference type="CDD" id="cd07168">
    <property type="entry name" value="NR_DBD_DHR4_like"/>
    <property type="match status" value="1"/>
</dbReference>
<feature type="compositionally biased region" description="Basic and acidic residues" evidence="11">
    <location>
        <begin position="238"/>
        <end position="247"/>
    </location>
</feature>
<feature type="compositionally biased region" description="Low complexity" evidence="11">
    <location>
        <begin position="106"/>
        <end position="119"/>
    </location>
</feature>
<evidence type="ECO:0000256" key="4">
    <source>
        <dbReference type="ARBA" id="ARBA00022833"/>
    </source>
</evidence>
<comment type="subcellular location">
    <subcellularLocation>
        <location evidence="1 10">Nucleus</location>
    </subcellularLocation>
</comment>
<keyword evidence="9 10" id="KW-0539">Nucleus</keyword>
<feature type="compositionally biased region" description="Polar residues" evidence="11">
    <location>
        <begin position="84"/>
        <end position="96"/>
    </location>
</feature>
<dbReference type="SMART" id="SM00399">
    <property type="entry name" value="ZnF_C4"/>
    <property type="match status" value="1"/>
</dbReference>
<keyword evidence="15" id="KW-1185">Reference proteome</keyword>
<dbReference type="SUPFAM" id="SSF57716">
    <property type="entry name" value="Glucocorticoid receptor-like (DNA-binding domain)"/>
    <property type="match status" value="1"/>
</dbReference>
<organism evidence="14 15">
    <name type="scientific">Batillaria attramentaria</name>
    <dbReference type="NCBI Taxonomy" id="370345"/>
    <lineage>
        <taxon>Eukaryota</taxon>
        <taxon>Metazoa</taxon>
        <taxon>Spiralia</taxon>
        <taxon>Lophotrochozoa</taxon>
        <taxon>Mollusca</taxon>
        <taxon>Gastropoda</taxon>
        <taxon>Caenogastropoda</taxon>
        <taxon>Sorbeoconcha</taxon>
        <taxon>Cerithioidea</taxon>
        <taxon>Batillariidae</taxon>
        <taxon>Batillaria</taxon>
    </lineage>
</organism>
<dbReference type="InterPro" id="IPR001628">
    <property type="entry name" value="Znf_hrmn_rcpt"/>
</dbReference>
<evidence type="ECO:0000256" key="10">
    <source>
        <dbReference type="RuleBase" id="RU004334"/>
    </source>
</evidence>
<keyword evidence="7 10" id="KW-0804">Transcription</keyword>
<keyword evidence="2 10" id="KW-0479">Metal-binding</keyword>
<dbReference type="PROSITE" id="PS51843">
    <property type="entry name" value="NR_LBD"/>
    <property type="match status" value="1"/>
</dbReference>
<keyword evidence="6 10" id="KW-0238">DNA-binding</keyword>
<keyword evidence="4 10" id="KW-0862">Zinc</keyword>